<gene>
    <name evidence="2" type="ORF">ABVV53_16050</name>
</gene>
<dbReference type="GO" id="GO:0016740">
    <property type="term" value="F:transferase activity"/>
    <property type="evidence" value="ECO:0007669"/>
    <property type="project" value="UniProtKB-KW"/>
</dbReference>
<dbReference type="Proteomes" id="UP001548713">
    <property type="component" value="Unassembled WGS sequence"/>
</dbReference>
<protein>
    <submittedName>
        <fullName evidence="2">GNAT family protein</fullName>
        <ecNumber evidence="2">2.-.-.-</ecNumber>
    </submittedName>
</protein>
<keyword evidence="2" id="KW-0808">Transferase</keyword>
<dbReference type="Gene3D" id="3.40.630.30">
    <property type="match status" value="1"/>
</dbReference>
<keyword evidence="3" id="KW-1185">Reference proteome</keyword>
<organism evidence="2 3">
    <name type="scientific">Novosphingobium kalidii</name>
    <dbReference type="NCBI Taxonomy" id="3230299"/>
    <lineage>
        <taxon>Bacteria</taxon>
        <taxon>Pseudomonadati</taxon>
        <taxon>Pseudomonadota</taxon>
        <taxon>Alphaproteobacteria</taxon>
        <taxon>Sphingomonadales</taxon>
        <taxon>Sphingomonadaceae</taxon>
        <taxon>Novosphingobium</taxon>
    </lineage>
</organism>
<dbReference type="EC" id="2.-.-.-" evidence="2"/>
<reference evidence="2 3" key="1">
    <citation type="submission" date="2024-07" db="EMBL/GenBank/DDBJ databases">
        <title>Novosphingobium kalidii RD2P27.</title>
        <authorList>
            <person name="Sun J.-Q."/>
        </authorList>
    </citation>
    <scope>NUCLEOTIDE SEQUENCE [LARGE SCALE GENOMIC DNA]</scope>
    <source>
        <strain evidence="2 3">RD2P27</strain>
    </source>
</reference>
<evidence type="ECO:0000313" key="3">
    <source>
        <dbReference type="Proteomes" id="UP001548713"/>
    </source>
</evidence>
<dbReference type="SUPFAM" id="SSF55729">
    <property type="entry name" value="Acyl-CoA N-acyltransferases (Nat)"/>
    <property type="match status" value="1"/>
</dbReference>
<evidence type="ECO:0000313" key="2">
    <source>
        <dbReference type="EMBL" id="MET1756955.1"/>
    </source>
</evidence>
<dbReference type="InterPro" id="IPR000182">
    <property type="entry name" value="GNAT_dom"/>
</dbReference>
<dbReference type="Pfam" id="PF13302">
    <property type="entry name" value="Acetyltransf_3"/>
    <property type="match status" value="1"/>
</dbReference>
<dbReference type="PROSITE" id="PS51186">
    <property type="entry name" value="GNAT"/>
    <property type="match status" value="1"/>
</dbReference>
<evidence type="ECO:0000259" key="1">
    <source>
        <dbReference type="PROSITE" id="PS51186"/>
    </source>
</evidence>
<dbReference type="PANTHER" id="PTHR43415">
    <property type="entry name" value="SPERMIDINE N(1)-ACETYLTRANSFERASE"/>
    <property type="match status" value="1"/>
</dbReference>
<name>A0ABV2D524_9SPHN</name>
<sequence length="179" mass="19476">MQEKVKHVPPSVLIREACGDDLPLLFALRCNLALQSLLLTVPDALDDAALQTWIARRQGEPGGLFRMVEDAVSGEAVGFVQVAQVHRRNRNGYLGISLTENARGRGLGQAALRELLHVSRHELGLHKGLVEVRVDNVAALHAHLQVGFRIIGTLSSHFIDATGAAHDVLLLEHMLEGVI</sequence>
<dbReference type="RefSeq" id="WP_353985442.1">
    <property type="nucleotide sequence ID" value="NZ_JBEWLY010000025.1"/>
</dbReference>
<comment type="caution">
    <text evidence="2">The sequence shown here is derived from an EMBL/GenBank/DDBJ whole genome shotgun (WGS) entry which is preliminary data.</text>
</comment>
<dbReference type="CDD" id="cd04301">
    <property type="entry name" value="NAT_SF"/>
    <property type="match status" value="1"/>
</dbReference>
<accession>A0ABV2D524</accession>
<feature type="domain" description="N-acetyltransferase" evidence="1">
    <location>
        <begin position="12"/>
        <end position="176"/>
    </location>
</feature>
<dbReference type="PANTHER" id="PTHR43415:SF3">
    <property type="entry name" value="GNAT-FAMILY ACETYLTRANSFERASE"/>
    <property type="match status" value="1"/>
</dbReference>
<dbReference type="EMBL" id="JBEWLY010000025">
    <property type="protein sequence ID" value="MET1756955.1"/>
    <property type="molecule type" value="Genomic_DNA"/>
</dbReference>
<dbReference type="InterPro" id="IPR016181">
    <property type="entry name" value="Acyl_CoA_acyltransferase"/>
</dbReference>
<proteinExistence type="predicted"/>